<organism evidence="4 5">
    <name type="scientific">Flavobacterium faecale</name>
    <dbReference type="NCBI Taxonomy" id="1355330"/>
    <lineage>
        <taxon>Bacteria</taxon>
        <taxon>Pseudomonadati</taxon>
        <taxon>Bacteroidota</taxon>
        <taxon>Flavobacteriia</taxon>
        <taxon>Flavobacteriales</taxon>
        <taxon>Flavobacteriaceae</taxon>
        <taxon>Flavobacterium</taxon>
    </lineage>
</organism>
<dbReference type="EMBL" id="CP020918">
    <property type="protein sequence ID" value="AWG23137.1"/>
    <property type="molecule type" value="Genomic_DNA"/>
</dbReference>
<protein>
    <recommendedName>
        <fullName evidence="2">Luciferase-like monooxygenase</fullName>
    </recommendedName>
</protein>
<comment type="similarity">
    <text evidence="1">To bacterial alkanal monooxygenase alpha and beta chains.</text>
</comment>
<dbReference type="PANTHER" id="PTHR30137">
    <property type="entry name" value="LUCIFERASE-LIKE MONOOXYGENASE"/>
    <property type="match status" value="1"/>
</dbReference>
<dbReference type="GO" id="GO:0005829">
    <property type="term" value="C:cytosol"/>
    <property type="evidence" value="ECO:0007669"/>
    <property type="project" value="TreeGrafter"/>
</dbReference>
<evidence type="ECO:0000313" key="4">
    <source>
        <dbReference type="EMBL" id="AWG23137.1"/>
    </source>
</evidence>
<dbReference type="RefSeq" id="WP_108742042.1">
    <property type="nucleotide sequence ID" value="NZ_CP020918.1"/>
</dbReference>
<dbReference type="GO" id="GO:0016705">
    <property type="term" value="F:oxidoreductase activity, acting on paired donors, with incorporation or reduction of molecular oxygen"/>
    <property type="evidence" value="ECO:0007669"/>
    <property type="project" value="InterPro"/>
</dbReference>
<dbReference type="Proteomes" id="UP000244527">
    <property type="component" value="Chromosome"/>
</dbReference>
<feature type="domain" description="Luciferase-like" evidence="3">
    <location>
        <begin position="23"/>
        <end position="306"/>
    </location>
</feature>
<evidence type="ECO:0000256" key="2">
    <source>
        <dbReference type="ARBA" id="ARBA00074555"/>
    </source>
</evidence>
<dbReference type="KEGG" id="ffa:FFWV33_17180"/>
<dbReference type="InterPro" id="IPR050766">
    <property type="entry name" value="Bact_Lucif_Oxidored"/>
</dbReference>
<keyword evidence="5" id="KW-1185">Reference proteome</keyword>
<accession>A0A2S1LHD0</accession>
<reference evidence="4 5" key="1">
    <citation type="submission" date="2017-04" db="EMBL/GenBank/DDBJ databases">
        <title>Compelte genome sequence of WV33.</title>
        <authorList>
            <person name="Lee P.C."/>
        </authorList>
    </citation>
    <scope>NUCLEOTIDE SEQUENCE [LARGE SCALE GENOMIC DNA]</scope>
    <source>
        <strain evidence="4 5">WV33</strain>
    </source>
</reference>
<gene>
    <name evidence="4" type="ORF">FFWV33_17180</name>
</gene>
<evidence type="ECO:0000256" key="1">
    <source>
        <dbReference type="ARBA" id="ARBA00007789"/>
    </source>
</evidence>
<dbReference type="InterPro" id="IPR019949">
    <property type="entry name" value="CmoO-like"/>
</dbReference>
<dbReference type="AlphaFoldDB" id="A0A2S1LHD0"/>
<sequence>MNDKNIAYSILDLAIVTKGSSIKETIDNTVHLAQQAEKFGYNRYWLAEHHNMPAVASSATVILIDRVAQATSTLKVGSGGIMLPNHSPLIVAEQFGTLGTMYPNRINLGLGRAPGTDQETARAIRSDFMDAAHSFPDQIEKIQTYFSSNNENGKVRAPIAEGIDVPIYILGSSTDSSHLAARKGLPYAFASHFATAQLLPALAIYRKEFMPSPELAKPYVMTGINAFVADTDEEAERMATSFIKMIISLLTGAKRESLDEPAEMTDDLRETMEHPAVKQMTYYTFIGSKAKVKKEIEAFIEKTAVDELIITTNCHNQDARVHSYELMAEIMNEINSSK</sequence>
<dbReference type="FunFam" id="3.20.20.30:FF:000002">
    <property type="entry name" value="LLM class flavin-dependent oxidoreductase"/>
    <property type="match status" value="1"/>
</dbReference>
<dbReference type="InterPro" id="IPR011251">
    <property type="entry name" value="Luciferase-like_dom"/>
</dbReference>
<dbReference type="PANTHER" id="PTHR30137:SF6">
    <property type="entry name" value="LUCIFERASE-LIKE MONOOXYGENASE"/>
    <property type="match status" value="1"/>
</dbReference>
<evidence type="ECO:0000259" key="3">
    <source>
        <dbReference type="Pfam" id="PF00296"/>
    </source>
</evidence>
<name>A0A2S1LHD0_9FLAO</name>
<dbReference type="OrthoDB" id="9780518at2"/>
<dbReference type="Gene3D" id="3.20.20.30">
    <property type="entry name" value="Luciferase-like domain"/>
    <property type="match status" value="1"/>
</dbReference>
<dbReference type="NCBIfam" id="TIGR03558">
    <property type="entry name" value="oxido_grp_1"/>
    <property type="match status" value="1"/>
</dbReference>
<dbReference type="SUPFAM" id="SSF51679">
    <property type="entry name" value="Bacterial luciferase-like"/>
    <property type="match status" value="1"/>
</dbReference>
<proteinExistence type="predicted"/>
<evidence type="ECO:0000313" key="5">
    <source>
        <dbReference type="Proteomes" id="UP000244527"/>
    </source>
</evidence>
<dbReference type="InterPro" id="IPR036661">
    <property type="entry name" value="Luciferase-like_sf"/>
</dbReference>
<dbReference type="Pfam" id="PF00296">
    <property type="entry name" value="Bac_luciferase"/>
    <property type="match status" value="1"/>
</dbReference>